<evidence type="ECO:0000313" key="1">
    <source>
        <dbReference type="EMBL" id="VFJ53241.1"/>
    </source>
</evidence>
<dbReference type="Pfam" id="PF05159">
    <property type="entry name" value="Capsule_synth"/>
    <property type="match status" value="3"/>
</dbReference>
<dbReference type="EMBL" id="CAADEY010000039">
    <property type="protein sequence ID" value="VFJ53241.1"/>
    <property type="molecule type" value="Genomic_DNA"/>
</dbReference>
<accession>A0A450SIM1</accession>
<proteinExistence type="predicted"/>
<sequence>MTCPWHKPALFSPGIHRIPFLAEMLSEGTTPVYKPHSPKGIDAVLGWGVKSTAKRARRFAARHHLPYVALEDGFLRSFGTGDRFPPLSLVVDDRGIYYDSTRPSALEALLDSDTYLLASIEADVFRARELILSHKLSKYNHAPLLPEDVLRPEDTQRILVVDQTAGDWSVSLGGADATTFKAMLAAARAENPNATIYVKTHPEVSARRKRGYLSQVREDGRTVVLRGLINPLSLIERMDRVYVVSSTMGFEALLAGKPVTCFGLPWYAGWGVTDDRQSCPRRTRKRTVEELFAAAHFHYARYLDPVTHRQGTIFDVIEFLRLQKEMMVRHGTGKTLCIGFPRWRAKNVRPFLSLAPGRVHFAPSVAAARRLAPDAADRFVCWGGATPPEIAELARETGAHLVRMEDGFFRSVGLGSDLIAPLSLVLDERGMYFDPNRESDLEHVLNTAAFTQEEIQRAGRIRGFIVTHGITKYNLEPRLPVRWDSGGKRVVLVPGQVEDDASIRLGCEDVRTNLGLLEAARRACPETYLVFKPHPDVASGNRKGKVAVNDLRRLADHVEEDRDIISCIEACDIVHTMTSLSGFDALLRGKKVVVYGRPFYAGWGLTEDHLPMPRRTRKRTLDELAAGTLLRYPLYWDPVRKGYTTCEAVLRRLVERRDALAASGKLERLRTGWLRRQLRKLGFLLRAFSGRV</sequence>
<dbReference type="CDD" id="cd16440">
    <property type="entry name" value="beta_Kdo_transferase_KpsC_1"/>
    <property type="match status" value="1"/>
</dbReference>
<dbReference type="GO" id="GO:0015774">
    <property type="term" value="P:polysaccharide transport"/>
    <property type="evidence" value="ECO:0007669"/>
    <property type="project" value="InterPro"/>
</dbReference>
<name>A0A450SIM1_9GAMM</name>
<gene>
    <name evidence="1" type="ORF">BECKDK2373C_GA0170839_10396</name>
</gene>
<organism evidence="1">
    <name type="scientific">Candidatus Kentrum sp. DK</name>
    <dbReference type="NCBI Taxonomy" id="2126562"/>
    <lineage>
        <taxon>Bacteria</taxon>
        <taxon>Pseudomonadati</taxon>
        <taxon>Pseudomonadota</taxon>
        <taxon>Gammaproteobacteria</taxon>
        <taxon>Candidatus Kentrum</taxon>
    </lineage>
</organism>
<dbReference type="GO" id="GO:0000271">
    <property type="term" value="P:polysaccharide biosynthetic process"/>
    <property type="evidence" value="ECO:0007669"/>
    <property type="project" value="InterPro"/>
</dbReference>
<protein>
    <submittedName>
        <fullName evidence="1">Capsular polysaccharide export protein</fullName>
    </submittedName>
</protein>
<reference evidence="1" key="1">
    <citation type="submission" date="2019-02" db="EMBL/GenBank/DDBJ databases">
        <authorList>
            <person name="Gruber-Vodicka R. H."/>
            <person name="Seah K. B. B."/>
        </authorList>
    </citation>
    <scope>NUCLEOTIDE SEQUENCE</scope>
    <source>
        <strain evidence="1">BECK_DK161</strain>
    </source>
</reference>
<dbReference type="CDD" id="cd16439">
    <property type="entry name" value="beta_Kdo_transferase_KpsC_2"/>
    <property type="match status" value="1"/>
</dbReference>
<dbReference type="AlphaFoldDB" id="A0A450SIM1"/>
<dbReference type="InterPro" id="IPR007833">
    <property type="entry name" value="Capsule_polysaccharide_synth"/>
</dbReference>